<name>A0ABU0ZBW0_9ACTN</name>
<comment type="caution">
    <text evidence="2">The sequence shown here is derived from an EMBL/GenBank/DDBJ whole genome shotgun (WGS) entry which is preliminary data.</text>
</comment>
<evidence type="ECO:0000313" key="3">
    <source>
        <dbReference type="Proteomes" id="UP001230908"/>
    </source>
</evidence>
<dbReference type="EMBL" id="JAVHUY010000006">
    <property type="protein sequence ID" value="MDQ7904478.1"/>
    <property type="molecule type" value="Genomic_DNA"/>
</dbReference>
<evidence type="ECO:0000256" key="1">
    <source>
        <dbReference type="SAM" id="SignalP"/>
    </source>
</evidence>
<sequence>MYRRRVLATVLCVPLLASAFLGAVLSGAATAGRLATFTGFDKSLLANPIVVVDREAFRLGEFDPRLLANPVIVMDREAFRLGEFDVRLLANPVIVVDRE</sequence>
<feature type="signal peptide" evidence="1">
    <location>
        <begin position="1"/>
        <end position="19"/>
    </location>
</feature>
<gene>
    <name evidence="2" type="ORF">RB614_08070</name>
</gene>
<protein>
    <submittedName>
        <fullName evidence="2">Uncharacterized protein</fullName>
    </submittedName>
</protein>
<feature type="chain" id="PRO_5045960145" evidence="1">
    <location>
        <begin position="20"/>
        <end position="99"/>
    </location>
</feature>
<keyword evidence="3" id="KW-1185">Reference proteome</keyword>
<dbReference type="Proteomes" id="UP001230908">
    <property type="component" value="Unassembled WGS sequence"/>
</dbReference>
<accession>A0ABU0ZBW0</accession>
<evidence type="ECO:0000313" key="2">
    <source>
        <dbReference type="EMBL" id="MDQ7904478.1"/>
    </source>
</evidence>
<keyword evidence="1" id="KW-0732">Signal</keyword>
<organism evidence="2 3">
    <name type="scientific">Phytohabitans maris</name>
    <dbReference type="NCBI Taxonomy" id="3071409"/>
    <lineage>
        <taxon>Bacteria</taxon>
        <taxon>Bacillati</taxon>
        <taxon>Actinomycetota</taxon>
        <taxon>Actinomycetes</taxon>
        <taxon>Micromonosporales</taxon>
        <taxon>Micromonosporaceae</taxon>
    </lineage>
</organism>
<dbReference type="RefSeq" id="WP_308711751.1">
    <property type="nucleotide sequence ID" value="NZ_JAVHUY010000006.1"/>
</dbReference>
<proteinExistence type="predicted"/>
<reference evidence="2 3" key="1">
    <citation type="submission" date="2023-08" db="EMBL/GenBank/DDBJ databases">
        <title>Phytohabitans sansha sp. nov., isolated from marine sediment.</title>
        <authorList>
            <person name="Zhao Y."/>
            <person name="Yi K."/>
        </authorList>
    </citation>
    <scope>NUCLEOTIDE SEQUENCE [LARGE SCALE GENOMIC DNA]</scope>
    <source>
        <strain evidence="2 3">ZYX-F-186</strain>
    </source>
</reference>